<accession>X1QWT8</accession>
<dbReference type="EMBL" id="BARV01037104">
    <property type="protein sequence ID" value="GAI47754.1"/>
    <property type="molecule type" value="Genomic_DNA"/>
</dbReference>
<feature type="non-terminal residue" evidence="1">
    <location>
        <position position="119"/>
    </location>
</feature>
<proteinExistence type="predicted"/>
<dbReference type="AlphaFoldDB" id="X1QWT8"/>
<sequence>MTEAKQRIDRFEKPKPDLTLEEMKEDLLWYVENYDWVSIAELTHRYDDQAKGDYLWVTESDDNMVFYAGLSQKLLSALWELLREKKVHLHPASLLAYLADGGMLKLPLARKPPRGGYKT</sequence>
<name>X1QWT8_9ZZZZ</name>
<comment type="caution">
    <text evidence="1">The sequence shown here is derived from an EMBL/GenBank/DDBJ whole genome shotgun (WGS) entry which is preliminary data.</text>
</comment>
<reference evidence="1" key="1">
    <citation type="journal article" date="2014" name="Front. Microbiol.">
        <title>High frequency of phylogenetically diverse reductive dehalogenase-homologous genes in deep subseafloor sedimentary metagenomes.</title>
        <authorList>
            <person name="Kawai M."/>
            <person name="Futagami T."/>
            <person name="Toyoda A."/>
            <person name="Takaki Y."/>
            <person name="Nishi S."/>
            <person name="Hori S."/>
            <person name="Arai W."/>
            <person name="Tsubouchi T."/>
            <person name="Morono Y."/>
            <person name="Uchiyama I."/>
            <person name="Ito T."/>
            <person name="Fujiyama A."/>
            <person name="Inagaki F."/>
            <person name="Takami H."/>
        </authorList>
    </citation>
    <scope>NUCLEOTIDE SEQUENCE</scope>
    <source>
        <strain evidence="1">Expedition CK06-06</strain>
    </source>
</reference>
<organism evidence="1">
    <name type="scientific">marine sediment metagenome</name>
    <dbReference type="NCBI Taxonomy" id="412755"/>
    <lineage>
        <taxon>unclassified sequences</taxon>
        <taxon>metagenomes</taxon>
        <taxon>ecological metagenomes</taxon>
    </lineage>
</organism>
<protein>
    <submittedName>
        <fullName evidence="1">Uncharacterized protein</fullName>
    </submittedName>
</protein>
<evidence type="ECO:0000313" key="1">
    <source>
        <dbReference type="EMBL" id="GAI47754.1"/>
    </source>
</evidence>
<gene>
    <name evidence="1" type="ORF">S06H3_57477</name>
</gene>